<evidence type="ECO:0000313" key="7">
    <source>
        <dbReference type="EMBL" id="EMF10110.1"/>
    </source>
</evidence>
<dbReference type="RefSeq" id="XP_016758231.1">
    <property type="nucleotide sequence ID" value="XM_016902171.1"/>
</dbReference>
<dbReference type="SUPFAM" id="SSF51905">
    <property type="entry name" value="FAD/NAD(P)-binding domain"/>
    <property type="match status" value="1"/>
</dbReference>
<comment type="similarity">
    <text evidence="1">Belongs to the paxM FAD-dependent monooxygenase family.</text>
</comment>
<dbReference type="InterPro" id="IPR002938">
    <property type="entry name" value="FAD-bd"/>
</dbReference>
<dbReference type="InterPro" id="IPR036188">
    <property type="entry name" value="FAD/NAD-bd_sf"/>
</dbReference>
<dbReference type="OrthoDB" id="16820at2759"/>
<dbReference type="GeneID" id="27899308"/>
<sequence length="439" mass="48810">MASRKTSCPLDIKIVGAGMSGLATAVSCALAGHKVLVLEGARELAEIGAGFQITPNGAKVFKQIGILDALEPKAAEPTFLQVRRWSDGKILSRTDNFDKEMRRKYDAPFWDLHRVDVQRALADRARELGVEVRLGSRVEDIDFDAAKVTLKDGEVLQADLLVGADGLWSRCRQKFLAAQGKTEDAPLPTGDLAYRIVLDINTVQDQEIKDIVSRPSAQFWIGPEAHVVAYSIRGGTMSNIVLLVPDDLPEGVSRSEGSIEEMRAIFKNWDPILNRFLDHVTAIDKWKLMHRPELDSWISPKSNFVFVGDACHPMLPYLAQGANSSIEDGAVLGNILAAIESKDQLPAALKLYEQLRKKRGEAIVRETFAQRHDFHMVDGPEQEKRDELMLSKLGKEIDVKFPSRWQCPQVQPWLYGYDAKEETDAALREKPLSSVALSA</sequence>
<dbReference type="GO" id="GO:0004497">
    <property type="term" value="F:monooxygenase activity"/>
    <property type="evidence" value="ECO:0007669"/>
    <property type="project" value="UniProtKB-KW"/>
</dbReference>
<organism evidence="7 8">
    <name type="scientific">Sphaerulina musiva (strain SO2202)</name>
    <name type="common">Poplar stem canker fungus</name>
    <name type="synonym">Septoria musiva</name>
    <dbReference type="NCBI Taxonomy" id="692275"/>
    <lineage>
        <taxon>Eukaryota</taxon>
        <taxon>Fungi</taxon>
        <taxon>Dikarya</taxon>
        <taxon>Ascomycota</taxon>
        <taxon>Pezizomycotina</taxon>
        <taxon>Dothideomycetes</taxon>
        <taxon>Dothideomycetidae</taxon>
        <taxon>Mycosphaerellales</taxon>
        <taxon>Mycosphaerellaceae</taxon>
        <taxon>Sphaerulina</taxon>
    </lineage>
</organism>
<dbReference type="PANTHER" id="PTHR13789">
    <property type="entry name" value="MONOOXYGENASE"/>
    <property type="match status" value="1"/>
</dbReference>
<proteinExistence type="inferred from homology"/>
<dbReference type="HOGENOM" id="CLU_009665_19_3_1"/>
<keyword evidence="2" id="KW-0285">Flavoprotein</keyword>
<dbReference type="OMA" id="QRHDFHM"/>
<dbReference type="Proteomes" id="UP000016931">
    <property type="component" value="Unassembled WGS sequence"/>
</dbReference>
<dbReference type="PANTHER" id="PTHR13789:SF238">
    <property type="entry name" value="PUTATIVE (AFU_ORTHOLOGUE AFUA_2G01680)-RELATED"/>
    <property type="match status" value="1"/>
</dbReference>
<dbReference type="SUPFAM" id="SSF54373">
    <property type="entry name" value="FAD-linked reductases, C-terminal domain"/>
    <property type="match status" value="1"/>
</dbReference>
<dbReference type="EMBL" id="KB456268">
    <property type="protein sequence ID" value="EMF10110.1"/>
    <property type="molecule type" value="Genomic_DNA"/>
</dbReference>
<dbReference type="eggNOG" id="KOG2614">
    <property type="taxonomic scope" value="Eukaryota"/>
</dbReference>
<dbReference type="AlphaFoldDB" id="M3BTX8"/>
<evidence type="ECO:0000256" key="5">
    <source>
        <dbReference type="ARBA" id="ARBA00023033"/>
    </source>
</evidence>
<protein>
    <submittedName>
        <fullName evidence="7">FAD/NAD(P)-binding domain-containing protein</fullName>
    </submittedName>
</protein>
<feature type="domain" description="FAD-binding" evidence="6">
    <location>
        <begin position="11"/>
        <end position="366"/>
    </location>
</feature>
<dbReference type="PRINTS" id="PR00420">
    <property type="entry name" value="RNGMNOXGNASE"/>
</dbReference>
<dbReference type="FunFam" id="3.50.50.60:FF:000115">
    <property type="entry name" value="Salicylate hydroxylase, putative"/>
    <property type="match status" value="1"/>
</dbReference>
<dbReference type="STRING" id="692275.M3BTX8"/>
<keyword evidence="3" id="KW-0274">FAD</keyword>
<accession>M3BTX8</accession>
<dbReference type="PROSITE" id="PS51257">
    <property type="entry name" value="PROKAR_LIPOPROTEIN"/>
    <property type="match status" value="1"/>
</dbReference>
<evidence type="ECO:0000256" key="3">
    <source>
        <dbReference type="ARBA" id="ARBA00022827"/>
    </source>
</evidence>
<evidence type="ECO:0000256" key="1">
    <source>
        <dbReference type="ARBA" id="ARBA00007992"/>
    </source>
</evidence>
<keyword evidence="5" id="KW-0503">Monooxygenase</keyword>
<dbReference type="InterPro" id="IPR050493">
    <property type="entry name" value="FAD-dep_Monooxygenase_BioMet"/>
</dbReference>
<keyword evidence="4" id="KW-0560">Oxidoreductase</keyword>
<dbReference type="Pfam" id="PF01494">
    <property type="entry name" value="FAD_binding_3"/>
    <property type="match status" value="1"/>
</dbReference>
<reference evidence="7 8" key="1">
    <citation type="journal article" date="2012" name="PLoS Pathog.">
        <title>Diverse lifestyles and strategies of plant pathogenesis encoded in the genomes of eighteen Dothideomycetes fungi.</title>
        <authorList>
            <person name="Ohm R.A."/>
            <person name="Feau N."/>
            <person name="Henrissat B."/>
            <person name="Schoch C.L."/>
            <person name="Horwitz B.A."/>
            <person name="Barry K.W."/>
            <person name="Condon B.J."/>
            <person name="Copeland A.C."/>
            <person name="Dhillon B."/>
            <person name="Glaser F."/>
            <person name="Hesse C.N."/>
            <person name="Kosti I."/>
            <person name="LaButti K."/>
            <person name="Lindquist E.A."/>
            <person name="Lucas S."/>
            <person name="Salamov A.A."/>
            <person name="Bradshaw R.E."/>
            <person name="Ciuffetti L."/>
            <person name="Hamelin R.C."/>
            <person name="Kema G.H.J."/>
            <person name="Lawrence C."/>
            <person name="Scott J.A."/>
            <person name="Spatafora J.W."/>
            <person name="Turgeon B.G."/>
            <person name="de Wit P.J.G.M."/>
            <person name="Zhong S."/>
            <person name="Goodwin S.B."/>
            <person name="Grigoriev I.V."/>
        </authorList>
    </citation>
    <scope>NUCLEOTIDE SEQUENCE [LARGE SCALE GENOMIC DNA]</scope>
    <source>
        <strain evidence="7 8">SO2202</strain>
    </source>
</reference>
<evidence type="ECO:0000313" key="8">
    <source>
        <dbReference type="Proteomes" id="UP000016931"/>
    </source>
</evidence>
<evidence type="ECO:0000256" key="4">
    <source>
        <dbReference type="ARBA" id="ARBA00023002"/>
    </source>
</evidence>
<evidence type="ECO:0000259" key="6">
    <source>
        <dbReference type="Pfam" id="PF01494"/>
    </source>
</evidence>
<dbReference type="Gene3D" id="3.50.50.60">
    <property type="entry name" value="FAD/NAD(P)-binding domain"/>
    <property type="match status" value="1"/>
</dbReference>
<evidence type="ECO:0000256" key="2">
    <source>
        <dbReference type="ARBA" id="ARBA00022630"/>
    </source>
</evidence>
<name>M3BTX8_SPHMS</name>
<dbReference type="GO" id="GO:0071949">
    <property type="term" value="F:FAD binding"/>
    <property type="evidence" value="ECO:0007669"/>
    <property type="project" value="InterPro"/>
</dbReference>
<gene>
    <name evidence="7" type="ORF">SEPMUDRAFT_127797</name>
</gene>
<keyword evidence="8" id="KW-1185">Reference proteome</keyword>